<name>A0A9D1DQV3_9FIRM</name>
<reference evidence="1" key="1">
    <citation type="submission" date="2020-10" db="EMBL/GenBank/DDBJ databases">
        <authorList>
            <person name="Gilroy R."/>
        </authorList>
    </citation>
    <scope>NUCLEOTIDE SEQUENCE</scope>
    <source>
        <strain evidence="1">ChiSjej1B19-7085</strain>
    </source>
</reference>
<evidence type="ECO:0000313" key="1">
    <source>
        <dbReference type="EMBL" id="HIR57214.1"/>
    </source>
</evidence>
<comment type="caution">
    <text evidence="1">The sequence shown here is derived from an EMBL/GenBank/DDBJ whole genome shotgun (WGS) entry which is preliminary data.</text>
</comment>
<organism evidence="1 2">
    <name type="scientific">Candidatus Gallacutalibacter pullicola</name>
    <dbReference type="NCBI Taxonomy" id="2840830"/>
    <lineage>
        <taxon>Bacteria</taxon>
        <taxon>Bacillati</taxon>
        <taxon>Bacillota</taxon>
        <taxon>Clostridia</taxon>
        <taxon>Eubacteriales</taxon>
        <taxon>Candidatus Gallacutalibacter</taxon>
    </lineage>
</organism>
<sequence>MAPRDLYFDSGGHLTEKALADLCRDAIPDELSRLEIAEHLSYCDDCTEKYTALLCGEVLLEPDPPVAEDSLRRIRQETRIVFLKRCARVGAAACLTLLVWLGGFSQLDSIELPEFQTEDRMRISQEISNSIQDFTQQVSNGIREIFDFSFERSSES</sequence>
<dbReference type="Proteomes" id="UP000886785">
    <property type="component" value="Unassembled WGS sequence"/>
</dbReference>
<evidence type="ECO:0000313" key="2">
    <source>
        <dbReference type="Proteomes" id="UP000886785"/>
    </source>
</evidence>
<protein>
    <recommendedName>
        <fullName evidence="3">Zinc-finger domain-containing protein</fullName>
    </recommendedName>
</protein>
<proteinExistence type="predicted"/>
<dbReference type="AlphaFoldDB" id="A0A9D1DQV3"/>
<reference evidence="1" key="2">
    <citation type="journal article" date="2021" name="PeerJ">
        <title>Extensive microbial diversity within the chicken gut microbiome revealed by metagenomics and culture.</title>
        <authorList>
            <person name="Gilroy R."/>
            <person name="Ravi A."/>
            <person name="Getino M."/>
            <person name="Pursley I."/>
            <person name="Horton D.L."/>
            <person name="Alikhan N.F."/>
            <person name="Baker D."/>
            <person name="Gharbi K."/>
            <person name="Hall N."/>
            <person name="Watson M."/>
            <person name="Adriaenssens E.M."/>
            <person name="Foster-Nyarko E."/>
            <person name="Jarju S."/>
            <person name="Secka A."/>
            <person name="Antonio M."/>
            <person name="Oren A."/>
            <person name="Chaudhuri R.R."/>
            <person name="La Ragione R."/>
            <person name="Hildebrand F."/>
            <person name="Pallen M.J."/>
        </authorList>
    </citation>
    <scope>NUCLEOTIDE SEQUENCE</scope>
    <source>
        <strain evidence="1">ChiSjej1B19-7085</strain>
    </source>
</reference>
<gene>
    <name evidence="1" type="ORF">IAA54_06060</name>
</gene>
<accession>A0A9D1DQV3</accession>
<evidence type="ECO:0008006" key="3">
    <source>
        <dbReference type="Google" id="ProtNLM"/>
    </source>
</evidence>
<dbReference type="EMBL" id="DVHF01000072">
    <property type="protein sequence ID" value="HIR57214.1"/>
    <property type="molecule type" value="Genomic_DNA"/>
</dbReference>